<proteinExistence type="predicted"/>
<reference evidence="1 2" key="1">
    <citation type="submission" date="2022-04" db="EMBL/GenBank/DDBJ databases">
        <authorList>
            <person name="Ye Y.-Q."/>
            <person name="Du Z.-J."/>
        </authorList>
    </citation>
    <scope>NUCLEOTIDE SEQUENCE [LARGE SCALE GENOMIC DNA]</scope>
    <source>
        <strain evidence="1 2">A6E488</strain>
    </source>
</reference>
<dbReference type="Gene3D" id="1.10.10.410">
    <property type="match status" value="1"/>
</dbReference>
<protein>
    <submittedName>
        <fullName evidence="1">GatB/YqeY domain-containing protein</fullName>
    </submittedName>
</protein>
<dbReference type="PANTHER" id="PTHR28055:SF1">
    <property type="entry name" value="ALTERED INHERITANCE OF MITOCHONDRIA PROTEIN 41, MITOCHONDRIAL"/>
    <property type="match status" value="1"/>
</dbReference>
<dbReference type="GO" id="GO:0016884">
    <property type="term" value="F:carbon-nitrogen ligase activity, with glutamine as amido-N-donor"/>
    <property type="evidence" value="ECO:0007669"/>
    <property type="project" value="InterPro"/>
</dbReference>
<accession>A0AAW5R6N3</accession>
<dbReference type="AlphaFoldDB" id="A0AAW5R6N3"/>
<dbReference type="Gene3D" id="1.10.1510.10">
    <property type="entry name" value="Uncharacterised protein YqeY/AIM41 PF09424, N-terminal domain"/>
    <property type="match status" value="1"/>
</dbReference>
<dbReference type="InterPro" id="IPR042184">
    <property type="entry name" value="YqeY/Aim41_N"/>
</dbReference>
<name>A0AAW5R6N3_9HYPH</name>
<sequence>MLRDQINDALKLAVKGQDKRRMATLRLINAAVKDRDIAARTGGKDSVSDDEIRELLQKMVRQREESATVYAEAGRTELAEQEREEIAIIRDFLPRQLSEDEVRCACEAVVKDIGAHGLRDMGKCMATLKERFPGQIDFGRASTVVKQMLA</sequence>
<dbReference type="SUPFAM" id="SSF89095">
    <property type="entry name" value="GatB/YqeY motif"/>
    <property type="match status" value="1"/>
</dbReference>
<gene>
    <name evidence="1" type="ORF">MUB46_23195</name>
</gene>
<dbReference type="Proteomes" id="UP001320898">
    <property type="component" value="Unassembled WGS sequence"/>
</dbReference>
<comment type="caution">
    <text evidence="1">The sequence shown here is derived from an EMBL/GenBank/DDBJ whole genome shotgun (WGS) entry which is preliminary data.</text>
</comment>
<evidence type="ECO:0000313" key="2">
    <source>
        <dbReference type="Proteomes" id="UP001320898"/>
    </source>
</evidence>
<keyword evidence="2" id="KW-1185">Reference proteome</keyword>
<dbReference type="InterPro" id="IPR023168">
    <property type="entry name" value="GatB_Yqey_C_2"/>
</dbReference>
<evidence type="ECO:0000313" key="1">
    <source>
        <dbReference type="EMBL" id="MCT8974774.1"/>
    </source>
</evidence>
<organism evidence="1 2">
    <name type="scientific">Microbaculum marinisediminis</name>
    <dbReference type="NCBI Taxonomy" id="2931392"/>
    <lineage>
        <taxon>Bacteria</taxon>
        <taxon>Pseudomonadati</taxon>
        <taxon>Pseudomonadota</taxon>
        <taxon>Alphaproteobacteria</taxon>
        <taxon>Hyphomicrobiales</taxon>
        <taxon>Tepidamorphaceae</taxon>
        <taxon>Microbaculum</taxon>
    </lineage>
</organism>
<dbReference type="Pfam" id="PF09424">
    <property type="entry name" value="YqeY"/>
    <property type="match status" value="1"/>
</dbReference>
<dbReference type="RefSeq" id="WP_261618363.1">
    <property type="nucleotide sequence ID" value="NZ_JALIDZ010000015.1"/>
</dbReference>
<dbReference type="InterPro" id="IPR019004">
    <property type="entry name" value="YqeY/Aim41"/>
</dbReference>
<dbReference type="PANTHER" id="PTHR28055">
    <property type="entry name" value="ALTERED INHERITANCE OF MITOCHONDRIA PROTEIN 41, MITOCHONDRIAL"/>
    <property type="match status" value="1"/>
</dbReference>
<dbReference type="EMBL" id="JALIDZ010000015">
    <property type="protein sequence ID" value="MCT8974774.1"/>
    <property type="molecule type" value="Genomic_DNA"/>
</dbReference>
<dbReference type="InterPro" id="IPR003789">
    <property type="entry name" value="Asn/Gln_tRNA_amidoTrase-B-like"/>
</dbReference>